<accession>A0A157PM42</accession>
<dbReference type="RefSeq" id="WP_156523071.1">
    <property type="nucleotide sequence ID" value="NZ_FKBS01000014.1"/>
</dbReference>
<evidence type="ECO:0000256" key="1">
    <source>
        <dbReference type="SAM" id="MobiDB-lite"/>
    </source>
</evidence>
<dbReference type="AlphaFoldDB" id="A0A157PM42"/>
<evidence type="ECO:0000313" key="4">
    <source>
        <dbReference type="Proteomes" id="UP000077037"/>
    </source>
</evidence>
<feature type="signal peptide" evidence="2">
    <location>
        <begin position="1"/>
        <end position="28"/>
    </location>
</feature>
<dbReference type="EMBL" id="FKBS01000014">
    <property type="protein sequence ID" value="SAI34438.1"/>
    <property type="molecule type" value="Genomic_DNA"/>
</dbReference>
<dbReference type="InterPro" id="IPR006311">
    <property type="entry name" value="TAT_signal"/>
</dbReference>
<dbReference type="OrthoDB" id="9884774at2"/>
<feature type="region of interest" description="Disordered" evidence="1">
    <location>
        <begin position="32"/>
        <end position="55"/>
    </location>
</feature>
<evidence type="ECO:0008006" key="5">
    <source>
        <dbReference type="Google" id="ProtNLM"/>
    </source>
</evidence>
<dbReference type="PROSITE" id="PS51318">
    <property type="entry name" value="TAT"/>
    <property type="match status" value="1"/>
</dbReference>
<organism evidence="3 4">
    <name type="scientific">Bordetella ansorpii</name>
    <dbReference type="NCBI Taxonomy" id="288768"/>
    <lineage>
        <taxon>Bacteria</taxon>
        <taxon>Pseudomonadati</taxon>
        <taxon>Pseudomonadota</taxon>
        <taxon>Betaproteobacteria</taxon>
        <taxon>Burkholderiales</taxon>
        <taxon>Alcaligenaceae</taxon>
        <taxon>Bordetella</taxon>
    </lineage>
</organism>
<evidence type="ECO:0000313" key="3">
    <source>
        <dbReference type="EMBL" id="SAI34438.1"/>
    </source>
</evidence>
<dbReference type="Proteomes" id="UP000077037">
    <property type="component" value="Unassembled WGS sequence"/>
</dbReference>
<sequence length="167" mass="17662">MHSTKRDSPRRQWLAVLGLSIAMLVAGATQPTARAASSGPDDKQATAPGSTESPVAYLQANTGGDSMLAEKKSGYALEVHVLDGSHAVKEIARCARISSGNALGGGTERELQVAICEGDERNRGEYWLISEPGVVSVRKGPIGTEQQMLLEHRLQNSKARAIAKAGQ</sequence>
<feature type="chain" id="PRO_5007614946" description="Lipoprotein" evidence="2">
    <location>
        <begin position="29"/>
        <end position="167"/>
    </location>
</feature>
<name>A0A157PM42_9BORD</name>
<gene>
    <name evidence="3" type="ORF">SAMEA1982600_02807</name>
</gene>
<protein>
    <recommendedName>
        <fullName evidence="5">Lipoprotein</fullName>
    </recommendedName>
</protein>
<proteinExistence type="predicted"/>
<keyword evidence="2" id="KW-0732">Signal</keyword>
<evidence type="ECO:0000256" key="2">
    <source>
        <dbReference type="SAM" id="SignalP"/>
    </source>
</evidence>
<reference evidence="3 4" key="1">
    <citation type="submission" date="2016-03" db="EMBL/GenBank/DDBJ databases">
        <authorList>
            <consortium name="Pathogen Informatics"/>
        </authorList>
    </citation>
    <scope>NUCLEOTIDE SEQUENCE [LARGE SCALE GENOMIC DNA]</scope>
    <source>
        <strain evidence="3 4">NCTC13364</strain>
    </source>
</reference>